<evidence type="ECO:0008006" key="4">
    <source>
        <dbReference type="Google" id="ProtNLM"/>
    </source>
</evidence>
<dbReference type="Proteomes" id="UP001497512">
    <property type="component" value="Chromosome 18"/>
</dbReference>
<organism evidence="2 3">
    <name type="scientific">Sphagnum troendelagicum</name>
    <dbReference type="NCBI Taxonomy" id="128251"/>
    <lineage>
        <taxon>Eukaryota</taxon>
        <taxon>Viridiplantae</taxon>
        <taxon>Streptophyta</taxon>
        <taxon>Embryophyta</taxon>
        <taxon>Bryophyta</taxon>
        <taxon>Sphagnophytina</taxon>
        <taxon>Sphagnopsida</taxon>
        <taxon>Sphagnales</taxon>
        <taxon>Sphagnaceae</taxon>
        <taxon>Sphagnum</taxon>
    </lineage>
</organism>
<proteinExistence type="predicted"/>
<reference evidence="2" key="1">
    <citation type="submission" date="2024-02" db="EMBL/GenBank/DDBJ databases">
        <authorList>
            <consortium name="ELIXIR-Norway"/>
            <consortium name="Elixir Norway"/>
        </authorList>
    </citation>
    <scope>NUCLEOTIDE SEQUENCE</scope>
</reference>
<gene>
    <name evidence="2" type="ORF">CSSPTR1EN2_LOCUS10601</name>
</gene>
<feature type="compositionally biased region" description="Polar residues" evidence="1">
    <location>
        <begin position="67"/>
        <end position="90"/>
    </location>
</feature>
<dbReference type="EMBL" id="OZ019910">
    <property type="protein sequence ID" value="CAK9211322.1"/>
    <property type="molecule type" value="Genomic_DNA"/>
</dbReference>
<evidence type="ECO:0000313" key="3">
    <source>
        <dbReference type="Proteomes" id="UP001497512"/>
    </source>
</evidence>
<evidence type="ECO:0000256" key="1">
    <source>
        <dbReference type="SAM" id="MobiDB-lite"/>
    </source>
</evidence>
<name>A0ABP0U2C6_9BRYO</name>
<sequence>MAALCMVQGARVVATHASFMCHMTSSSSPGFPFQARSKQPLNPSSLLLPRRISKVGVHSIQEPKRSSAWSSQTDSNDQQESAPTGKNQVSKVEMLSEESGGRPPVLTIVADDRKLLVDSAILLGRRNTSFVL</sequence>
<keyword evidence="3" id="KW-1185">Reference proteome</keyword>
<evidence type="ECO:0000313" key="2">
    <source>
        <dbReference type="EMBL" id="CAK9211322.1"/>
    </source>
</evidence>
<protein>
    <recommendedName>
        <fullName evidence="4">Chlororespiratory reduction 42</fullName>
    </recommendedName>
</protein>
<accession>A0ABP0U2C6</accession>
<feature type="region of interest" description="Disordered" evidence="1">
    <location>
        <begin position="57"/>
        <end position="104"/>
    </location>
</feature>